<comment type="subunit">
    <text evidence="7">Interacts with UvrB in an incision complex.</text>
</comment>
<dbReference type="GO" id="GO:0005737">
    <property type="term" value="C:cytoplasm"/>
    <property type="evidence" value="ECO:0007669"/>
    <property type="project" value="UniProtKB-SubCell"/>
</dbReference>
<dbReference type="Pfam" id="PF01541">
    <property type="entry name" value="GIY-YIG"/>
    <property type="match status" value="1"/>
</dbReference>
<dbReference type="GO" id="GO:0009380">
    <property type="term" value="C:excinuclease repair complex"/>
    <property type="evidence" value="ECO:0007669"/>
    <property type="project" value="InterPro"/>
</dbReference>
<dbReference type="SUPFAM" id="SSF47781">
    <property type="entry name" value="RuvA domain 2-like"/>
    <property type="match status" value="1"/>
</dbReference>
<dbReference type="Pfam" id="PF14520">
    <property type="entry name" value="HHH_5"/>
    <property type="match status" value="1"/>
</dbReference>
<dbReference type="FunFam" id="3.40.1440.10:FF:000001">
    <property type="entry name" value="UvrABC system protein C"/>
    <property type="match status" value="1"/>
</dbReference>
<dbReference type="Gene3D" id="4.10.860.10">
    <property type="entry name" value="UVR domain"/>
    <property type="match status" value="1"/>
</dbReference>
<dbReference type="InterPro" id="IPR036876">
    <property type="entry name" value="UVR_dom_sf"/>
</dbReference>
<dbReference type="InterPro" id="IPR003583">
    <property type="entry name" value="Hlx-hairpin-Hlx_DNA-bd_motif"/>
</dbReference>
<dbReference type="SUPFAM" id="SSF46600">
    <property type="entry name" value="C-terminal UvrC-binding domain of UvrB"/>
    <property type="match status" value="1"/>
</dbReference>
<reference evidence="11 12" key="1">
    <citation type="submission" date="2018-04" db="EMBL/GenBank/DDBJ databases">
        <title>Genomic Encyclopedia of Type Strains, Phase IV (KMG-IV): sequencing the most valuable type-strain genomes for metagenomic binning, comparative biology and taxonomic classification.</title>
        <authorList>
            <person name="Goeker M."/>
        </authorList>
    </citation>
    <scope>NUCLEOTIDE SEQUENCE [LARGE SCALE GENOMIC DNA]</scope>
    <source>
        <strain evidence="11 12">DSM 104150</strain>
    </source>
</reference>
<name>A0A318EF32_9GAMM</name>
<dbReference type="InterPro" id="IPR004791">
    <property type="entry name" value="UvrC"/>
</dbReference>
<dbReference type="NCBIfam" id="TIGR00194">
    <property type="entry name" value="uvrC"/>
    <property type="match status" value="1"/>
</dbReference>
<dbReference type="GO" id="GO:0009432">
    <property type="term" value="P:SOS response"/>
    <property type="evidence" value="ECO:0007669"/>
    <property type="project" value="UniProtKB-UniRule"/>
</dbReference>
<evidence type="ECO:0000259" key="10">
    <source>
        <dbReference type="PROSITE" id="PS50165"/>
    </source>
</evidence>
<dbReference type="Pfam" id="PF02151">
    <property type="entry name" value="UVR"/>
    <property type="match status" value="1"/>
</dbReference>
<evidence type="ECO:0000259" key="9">
    <source>
        <dbReference type="PROSITE" id="PS50164"/>
    </source>
</evidence>
<dbReference type="Pfam" id="PF22920">
    <property type="entry name" value="UvrC_RNaseH"/>
    <property type="match status" value="1"/>
</dbReference>
<dbReference type="RefSeq" id="WP_110265093.1">
    <property type="nucleotide sequence ID" value="NZ_CAKZQT010000014.1"/>
</dbReference>
<dbReference type="GO" id="GO:0006289">
    <property type="term" value="P:nucleotide-excision repair"/>
    <property type="evidence" value="ECO:0007669"/>
    <property type="project" value="UniProtKB-UniRule"/>
</dbReference>
<dbReference type="PROSITE" id="PS50164">
    <property type="entry name" value="GIY_YIG"/>
    <property type="match status" value="1"/>
</dbReference>
<dbReference type="Proteomes" id="UP000248330">
    <property type="component" value="Unassembled WGS sequence"/>
</dbReference>
<dbReference type="InterPro" id="IPR001943">
    <property type="entry name" value="UVR_dom"/>
</dbReference>
<evidence type="ECO:0000313" key="11">
    <source>
        <dbReference type="EMBL" id="PXV68612.1"/>
    </source>
</evidence>
<keyword evidence="12" id="KW-1185">Reference proteome</keyword>
<dbReference type="EMBL" id="QICN01000004">
    <property type="protein sequence ID" value="PXV68612.1"/>
    <property type="molecule type" value="Genomic_DNA"/>
</dbReference>
<dbReference type="PROSITE" id="PS50151">
    <property type="entry name" value="UVR"/>
    <property type="match status" value="1"/>
</dbReference>
<comment type="similarity">
    <text evidence="7">Belongs to the UvrC family.</text>
</comment>
<evidence type="ECO:0000313" key="12">
    <source>
        <dbReference type="Proteomes" id="UP000248330"/>
    </source>
</evidence>
<dbReference type="GO" id="GO:0003677">
    <property type="term" value="F:DNA binding"/>
    <property type="evidence" value="ECO:0007669"/>
    <property type="project" value="UniProtKB-UniRule"/>
</dbReference>
<proteinExistence type="inferred from homology"/>
<dbReference type="Gene3D" id="3.30.420.340">
    <property type="entry name" value="UvrC, RNAse H endonuclease domain"/>
    <property type="match status" value="1"/>
</dbReference>
<dbReference type="PANTHER" id="PTHR30562:SF1">
    <property type="entry name" value="UVRABC SYSTEM PROTEIN C"/>
    <property type="match status" value="1"/>
</dbReference>
<feature type="domain" description="UVR" evidence="8">
    <location>
        <begin position="206"/>
        <end position="241"/>
    </location>
</feature>
<dbReference type="HAMAP" id="MF_00203">
    <property type="entry name" value="UvrC"/>
    <property type="match status" value="1"/>
</dbReference>
<dbReference type="InterPro" id="IPR000305">
    <property type="entry name" value="GIY-YIG_endonuc"/>
</dbReference>
<feature type="domain" description="GIY-YIG" evidence="9">
    <location>
        <begin position="19"/>
        <end position="97"/>
    </location>
</feature>
<evidence type="ECO:0000256" key="1">
    <source>
        <dbReference type="ARBA" id="ARBA00022490"/>
    </source>
</evidence>
<dbReference type="FunFam" id="3.30.420.340:FF:000001">
    <property type="entry name" value="UvrABC system protein C"/>
    <property type="match status" value="1"/>
</dbReference>
<dbReference type="OrthoDB" id="9804933at2"/>
<evidence type="ECO:0000256" key="5">
    <source>
        <dbReference type="ARBA" id="ARBA00023204"/>
    </source>
</evidence>
<accession>A0A318EF32</accession>
<comment type="subcellular location">
    <subcellularLocation>
        <location evidence="7">Cytoplasm</location>
    </subcellularLocation>
</comment>
<dbReference type="InterPro" id="IPR050066">
    <property type="entry name" value="UvrABC_protein_C"/>
</dbReference>
<dbReference type="NCBIfam" id="NF001824">
    <property type="entry name" value="PRK00558.1-5"/>
    <property type="match status" value="1"/>
</dbReference>
<keyword evidence="4 7" id="KW-0267">Excision nuclease</keyword>
<dbReference type="Gene3D" id="1.10.150.20">
    <property type="entry name" value="5' to 3' exonuclease, C-terminal subdomain"/>
    <property type="match status" value="1"/>
</dbReference>
<evidence type="ECO:0000256" key="7">
    <source>
        <dbReference type="HAMAP-Rule" id="MF_00203"/>
    </source>
</evidence>
<dbReference type="SUPFAM" id="SSF82771">
    <property type="entry name" value="GIY-YIG endonuclease"/>
    <property type="match status" value="1"/>
</dbReference>
<dbReference type="InterPro" id="IPR038476">
    <property type="entry name" value="UvrC_RNase_H_dom_sf"/>
</dbReference>
<evidence type="ECO:0000256" key="2">
    <source>
        <dbReference type="ARBA" id="ARBA00022763"/>
    </source>
</evidence>
<keyword evidence="5 7" id="KW-0234">DNA repair</keyword>
<dbReference type="InterPro" id="IPR047296">
    <property type="entry name" value="GIY-YIG_UvrC_Cho"/>
</dbReference>
<dbReference type="Gene3D" id="3.40.1440.10">
    <property type="entry name" value="GIY-YIG endonuclease"/>
    <property type="match status" value="1"/>
</dbReference>
<keyword evidence="6 7" id="KW-0742">SOS response</keyword>
<dbReference type="AlphaFoldDB" id="A0A318EF32"/>
<dbReference type="PANTHER" id="PTHR30562">
    <property type="entry name" value="UVRC/OXIDOREDUCTASE"/>
    <property type="match status" value="1"/>
</dbReference>
<organism evidence="11 12">
    <name type="scientific">Sinimarinibacterium flocculans</name>
    <dbReference type="NCBI Taxonomy" id="985250"/>
    <lineage>
        <taxon>Bacteria</taxon>
        <taxon>Pseudomonadati</taxon>
        <taxon>Pseudomonadota</taxon>
        <taxon>Gammaproteobacteria</taxon>
        <taxon>Nevskiales</taxon>
        <taxon>Nevskiaceae</taxon>
        <taxon>Sinimarinibacterium</taxon>
    </lineage>
</organism>
<comment type="function">
    <text evidence="7">The UvrABC repair system catalyzes the recognition and processing of DNA lesions. UvrC both incises the 5' and 3' sides of the lesion. The N-terminal half is responsible for the 3' incision and the C-terminal half is responsible for the 5' incision.</text>
</comment>
<evidence type="ECO:0000256" key="4">
    <source>
        <dbReference type="ARBA" id="ARBA00022881"/>
    </source>
</evidence>
<keyword evidence="3 7" id="KW-0228">DNA excision</keyword>
<dbReference type="SMART" id="SM00278">
    <property type="entry name" value="HhH1"/>
    <property type="match status" value="2"/>
</dbReference>
<dbReference type="PROSITE" id="PS50165">
    <property type="entry name" value="UVRC"/>
    <property type="match status" value="1"/>
</dbReference>
<dbReference type="Pfam" id="PF08459">
    <property type="entry name" value="UvrC_RNaseH_dom"/>
    <property type="match status" value="1"/>
</dbReference>
<evidence type="ECO:0000259" key="8">
    <source>
        <dbReference type="PROSITE" id="PS50151"/>
    </source>
</evidence>
<dbReference type="InterPro" id="IPR001162">
    <property type="entry name" value="UvrC_RNase_H_dom"/>
</dbReference>
<evidence type="ECO:0000256" key="3">
    <source>
        <dbReference type="ARBA" id="ARBA00022769"/>
    </source>
</evidence>
<gene>
    <name evidence="7" type="primary">uvrC</name>
    <name evidence="11" type="ORF">C8D93_104312</name>
</gene>
<comment type="caution">
    <text evidence="11">The sequence shown here is derived from an EMBL/GenBank/DDBJ whole genome shotgun (WGS) entry which is preliminary data.</text>
</comment>
<dbReference type="InterPro" id="IPR035901">
    <property type="entry name" value="GIY-YIG_endonuc_sf"/>
</dbReference>
<dbReference type="CDD" id="cd10434">
    <property type="entry name" value="GIY-YIG_UvrC_Cho"/>
    <property type="match status" value="1"/>
</dbReference>
<keyword evidence="1 7" id="KW-0963">Cytoplasm</keyword>
<keyword evidence="2 7" id="KW-0227">DNA damage</keyword>
<dbReference type="SMART" id="SM00465">
    <property type="entry name" value="GIYc"/>
    <property type="match status" value="1"/>
</dbReference>
<protein>
    <recommendedName>
        <fullName evidence="7">UvrABC system protein C</fullName>
        <shortName evidence="7">Protein UvrC</shortName>
    </recommendedName>
    <alternativeName>
        <fullName evidence="7">Excinuclease ABC subunit C</fullName>
    </alternativeName>
</protein>
<dbReference type="InterPro" id="IPR010994">
    <property type="entry name" value="RuvA_2-like"/>
</dbReference>
<feature type="domain" description="UvrC family homology region profile" evidence="10">
    <location>
        <begin position="256"/>
        <end position="479"/>
    </location>
</feature>
<evidence type="ECO:0000256" key="6">
    <source>
        <dbReference type="ARBA" id="ARBA00023236"/>
    </source>
</evidence>
<sequence>MAPTDAAFDHKAFLSQLSTLPGVYRMIGAGDELLYVGKARNLRKRVGSYFLRASGNPRIESMVSQIRRIEVTLTHTEDEALILEANLIKDLKPRYNIYYRDDKSYPYVRFSDHAYPRISYYRGARSGRDQYFGPFPSASSVRETLQSLQKLFRLRPCRDSFFAHRDRPCLQYQIKRCSAPCVGLITPEDYGRELRNAARLLEGKGDELARDLNAQMEQAAEALEFELAARLRDQIAALKRVRQNQVMTGGAEDLDVVVVAPHPAHSCVTVVSVRDGANLGHKSHFPRHPLGADPAELLESFVSQHYLEHPPPPEILLGDRLDEAGLLEEALSRHGGRRVRIHHPQRGIKQRLLEMAQQTAAQALSAHLLEAATMDQRLLELQQALDLERPPQRMECFDISHTQGERAVASCVVFGPEGPLKASYRKFNIDGIEPGDDYAAIRQAVGRRFAKIKSGQGSAPDILFIDGGQGQLNAALEALEELEVTELRVVAIAKGPTRKPGLEELILPEQEHALRLPPDSPALHLIQRIRDEAHRFAITGHRGRREKARLGSGLDDIDGLGPARRRALLRAFGGTAQIRRAGVDEIARVEGVSRTLAERIYAHFH</sequence>
<dbReference type="GO" id="GO:0009381">
    <property type="term" value="F:excinuclease ABC activity"/>
    <property type="evidence" value="ECO:0007669"/>
    <property type="project" value="UniProtKB-UniRule"/>
</dbReference>